<dbReference type="Proteomes" id="UP000681720">
    <property type="component" value="Unassembled WGS sequence"/>
</dbReference>
<dbReference type="Proteomes" id="UP000663834">
    <property type="component" value="Unassembled WGS sequence"/>
</dbReference>
<dbReference type="InterPro" id="IPR011990">
    <property type="entry name" value="TPR-like_helical_dom_sf"/>
</dbReference>
<dbReference type="EMBL" id="CAJOBH010008033">
    <property type="protein sequence ID" value="CAF4101222.1"/>
    <property type="molecule type" value="Genomic_DNA"/>
</dbReference>
<dbReference type="SUPFAM" id="SSF48452">
    <property type="entry name" value="TPR-like"/>
    <property type="match status" value="1"/>
</dbReference>
<dbReference type="OrthoDB" id="414774at2759"/>
<dbReference type="PANTHER" id="PTHR45588:SF1">
    <property type="entry name" value="WW DOMAIN-CONTAINING PROTEIN"/>
    <property type="match status" value="1"/>
</dbReference>
<dbReference type="EMBL" id="CAJNOV010018595">
    <property type="protein sequence ID" value="CAF1622451.1"/>
    <property type="molecule type" value="Genomic_DNA"/>
</dbReference>
<evidence type="ECO:0000313" key="2">
    <source>
        <dbReference type="EMBL" id="CAF1622451.1"/>
    </source>
</evidence>
<accession>A0A816CGH2</accession>
<evidence type="ECO:0000313" key="3">
    <source>
        <dbReference type="EMBL" id="CAF1686554.1"/>
    </source>
</evidence>
<comment type="caution">
    <text evidence="2">The sequence shown here is derived from an EMBL/GenBank/DDBJ whole genome shotgun (WGS) entry which is preliminary data.</text>
</comment>
<feature type="chain" id="PRO_5036412723" evidence="1">
    <location>
        <begin position="19"/>
        <end position="650"/>
    </location>
</feature>
<evidence type="ECO:0000256" key="1">
    <source>
        <dbReference type="SAM" id="SignalP"/>
    </source>
</evidence>
<organism evidence="2">
    <name type="scientific">Rotaria magnacalcarata</name>
    <dbReference type="NCBI Taxonomy" id="392030"/>
    <lineage>
        <taxon>Eukaryota</taxon>
        <taxon>Metazoa</taxon>
        <taxon>Spiralia</taxon>
        <taxon>Gnathifera</taxon>
        <taxon>Rotifera</taxon>
        <taxon>Eurotatoria</taxon>
        <taxon>Bdelloidea</taxon>
        <taxon>Philodinida</taxon>
        <taxon>Philodinidae</taxon>
        <taxon>Rotaria</taxon>
    </lineage>
</organism>
<dbReference type="PANTHER" id="PTHR45588">
    <property type="entry name" value="TPR DOMAIN-CONTAINING PROTEIN"/>
    <property type="match status" value="1"/>
</dbReference>
<dbReference type="Proteomes" id="UP000681967">
    <property type="component" value="Unassembled WGS sequence"/>
</dbReference>
<evidence type="ECO:0000313" key="5">
    <source>
        <dbReference type="EMBL" id="CAF4101222.1"/>
    </source>
</evidence>
<protein>
    <submittedName>
        <fullName evidence="2">Uncharacterized protein</fullName>
    </submittedName>
</protein>
<proteinExistence type="predicted"/>
<dbReference type="EMBL" id="CAJNOW010022095">
    <property type="protein sequence ID" value="CAF1686554.1"/>
    <property type="molecule type" value="Genomic_DNA"/>
</dbReference>
<gene>
    <name evidence="5" type="ORF">BYL167_LOCUS19125</name>
    <name evidence="2" type="ORF">CJN711_LOCUS38172</name>
    <name evidence="4" type="ORF">GIL414_LOCUS10221</name>
    <name evidence="3" type="ORF">KQP761_LOCUS38827</name>
</gene>
<dbReference type="EMBL" id="CAJOBJ010003630">
    <property type="protein sequence ID" value="CAF3972330.1"/>
    <property type="molecule type" value="Genomic_DNA"/>
</dbReference>
<keyword evidence="1" id="KW-0732">Signal</keyword>
<feature type="signal peptide" evidence="1">
    <location>
        <begin position="1"/>
        <end position="18"/>
    </location>
</feature>
<evidence type="ECO:0000313" key="4">
    <source>
        <dbReference type="EMBL" id="CAF3972330.1"/>
    </source>
</evidence>
<name>A0A816CGH2_9BILA</name>
<sequence>MILPICFILLVFAEIVDGELWNTTGGIAPWESYLQVGDIRRPLGLTLNRSSLSHRHFAIGYLCLQSFMYDEADNAFDFAIANDSTFVEAYIGKMLSCKQALWAHTDFDCGLAVYNKTQMLNSSRMTPLQGQLISTVYQWYKHNPNVTAGEDAFLSSMRNLSGDYTNETDIHALLGLALLNVAGHQSQIEPPEMEEARIVLQDVLKNESNHPGALHYLIHAYDVAQVNISQQARDYAQQYGKVASTSSHGQHMPAHIWVRIGSWQLALSADLNATTVSFELCTTRLFNMTVSISSIELNSVFALLNATQQVLLLQCDAENRAHSMEWLSYSRLQTGDWSGSLGLLHDLFVSDNRSSLTPNHYLSFAYRTQTRMMITLFHWFPYDSQFLNTTQQFAELDEMKATALGNISSAQWYPIWSEAGIRWSECLRLLMTSNTTYIVDKHLARLDVLSNKTASVNQYISGSISIMISHIRAIRYYKNESWQECINELSDADQREAKLVPNTNTPSLLFAYSPELLAVHLLLLHKKFQQGLITGNYTLRNRHTSVMDFATKALALYQRTNAVAPNRIVNIIGMARANAQLGKINEATKFYQLLLTQMNLSNNTNSIFTQEANSFIAKYPIQTNFASKQHSCFSSIFLLLVFNFFKIINQ</sequence>
<dbReference type="AlphaFoldDB" id="A0A816CGH2"/>
<dbReference type="Proteomes" id="UP000663855">
    <property type="component" value="Unassembled WGS sequence"/>
</dbReference>
<reference evidence="2" key="1">
    <citation type="submission" date="2021-02" db="EMBL/GenBank/DDBJ databases">
        <authorList>
            <person name="Nowell W R."/>
        </authorList>
    </citation>
    <scope>NUCLEOTIDE SEQUENCE</scope>
</reference>